<keyword evidence="4" id="KW-1185">Reference proteome</keyword>
<evidence type="ECO:0000313" key="4">
    <source>
        <dbReference type="Proteomes" id="UP000184096"/>
    </source>
</evidence>
<feature type="transmembrane region" description="Helical" evidence="1">
    <location>
        <begin position="159"/>
        <end position="176"/>
    </location>
</feature>
<dbReference type="Proteomes" id="UP000184096">
    <property type="component" value="Chromosome I"/>
</dbReference>
<dbReference type="AlphaFoldDB" id="A0A1M7UVZ5"/>
<keyword evidence="2" id="KW-0732">Signal</keyword>
<keyword evidence="1" id="KW-1133">Transmembrane helix</keyword>
<keyword evidence="1" id="KW-0812">Transmembrane</keyword>
<dbReference type="Pfam" id="PF13795">
    <property type="entry name" value="HupE_UreJ_2"/>
    <property type="match status" value="1"/>
</dbReference>
<keyword evidence="1" id="KW-0472">Membrane</keyword>
<feature type="transmembrane region" description="Helical" evidence="1">
    <location>
        <begin position="240"/>
        <end position="262"/>
    </location>
</feature>
<dbReference type="InterPro" id="IPR032809">
    <property type="entry name" value="Put_HupE_UreJ"/>
</dbReference>
<feature type="transmembrane region" description="Helical" evidence="1">
    <location>
        <begin position="183"/>
        <end position="205"/>
    </location>
</feature>
<sequence length="338" mass="36831">MQWRRLRVALAGLLAALMVPMQPAHAHEVRPAYLQIDEVGPGRYQLLWRTPMLAGMRLPVVLRLPDEIHNVVAPVAQELSDSLVERQVIDVGAQGLAGKRIEFVGLQATVTDVLVRVQMLDGTHSTTLVRPSQPWVDIATSLGPLAVAGAYLSHGIEHILFGFDHLLFVLGLILIVRNTRMLLWTVTGFTLAHSITLSLATLGVIHVPGPPVEACIALSILLLASEILRRQRGEPSLTASWPWAVAFTFGLLHGLGFASALIDIGLPQGDVPIALLAFNIGVEVGQLAFFAAVLGVMQLARQFRIPDIVERRLRTVTAYGVGVVAAFWFVERLTAFWA</sequence>
<dbReference type="EMBL" id="LT670849">
    <property type="protein sequence ID" value="SHN87153.1"/>
    <property type="molecule type" value="Genomic_DNA"/>
</dbReference>
<dbReference type="OrthoDB" id="9808870at2"/>
<accession>A0A1M7UVZ5</accession>
<evidence type="ECO:0000256" key="2">
    <source>
        <dbReference type="SAM" id="SignalP"/>
    </source>
</evidence>
<feature type="chain" id="PRO_5012771367" evidence="2">
    <location>
        <begin position="27"/>
        <end position="338"/>
    </location>
</feature>
<organism evidence="3 4">
    <name type="scientific">Bradyrhizobium erythrophlei</name>
    <dbReference type="NCBI Taxonomy" id="1437360"/>
    <lineage>
        <taxon>Bacteria</taxon>
        <taxon>Pseudomonadati</taxon>
        <taxon>Pseudomonadota</taxon>
        <taxon>Alphaproteobacteria</taxon>
        <taxon>Hyphomicrobiales</taxon>
        <taxon>Nitrobacteraceae</taxon>
        <taxon>Bradyrhizobium</taxon>
    </lineage>
</organism>
<feature type="transmembrane region" description="Helical" evidence="1">
    <location>
        <begin position="274"/>
        <end position="300"/>
    </location>
</feature>
<proteinExistence type="predicted"/>
<reference evidence="4" key="1">
    <citation type="submission" date="2016-11" db="EMBL/GenBank/DDBJ databases">
        <authorList>
            <person name="Varghese N."/>
            <person name="Submissions S."/>
        </authorList>
    </citation>
    <scope>NUCLEOTIDE SEQUENCE [LARGE SCALE GENOMIC DNA]</scope>
    <source>
        <strain evidence="4">GAS401</strain>
    </source>
</reference>
<feature type="signal peptide" evidence="2">
    <location>
        <begin position="1"/>
        <end position="26"/>
    </location>
</feature>
<name>A0A1M7UVZ5_9BRAD</name>
<gene>
    <name evidence="3" type="ORF">SAMN05444170_7031</name>
</gene>
<feature type="transmembrane region" description="Helical" evidence="1">
    <location>
        <begin position="312"/>
        <end position="330"/>
    </location>
</feature>
<feature type="transmembrane region" description="Helical" evidence="1">
    <location>
        <begin position="211"/>
        <end position="228"/>
    </location>
</feature>
<evidence type="ECO:0000313" key="3">
    <source>
        <dbReference type="EMBL" id="SHN87153.1"/>
    </source>
</evidence>
<protein>
    <submittedName>
        <fullName evidence="3">HupE / UreJ protein</fullName>
    </submittedName>
</protein>
<evidence type="ECO:0000256" key="1">
    <source>
        <dbReference type="SAM" id="Phobius"/>
    </source>
</evidence>
<dbReference type="RefSeq" id="WP_072825094.1">
    <property type="nucleotide sequence ID" value="NZ_LT670849.1"/>
</dbReference>